<sequence length="793" mass="87673">MDAETLARLVESQAALIEEMRLEKSQNKELMKQEMLQTLRTELLTLKPPSPSSSYGEDSYGEELNEDDLQNDLQNEQSSVIVRSNSMPQHTFTESKTGKTQLLQSTGKARSVPKNAGSLNGDSSVMTDASPFSQSANPSKPVPRQKKKRPPKKKVPLAPTSSTQSIIDSNIKLSNSTMLFLHQSAALVSASIGKDKDVLMAETFNKPIPVSKKKKKKEVIEEKSTTSSVRFGEGVGGNTWFPGAAGSGTSAVKELKSPSKPGSRVQSRGVSTAGSTRSKKSTRPRTVGPSTVATVRSEAESLGAKLLGPLNLNGERKKAPLPITLDENEWENELARNILSLYSNQIVEEIKGRREEEGERGKRKERKLRRIRELKGKGKSDAEIEEIVRGERFSRKTRKSSMATSSTQGEGMTSAAMGVLSNLTSQDGYELPPELLEEPPNNMTAEEAVNSRGQSRKSKMSRSETRGTRVSMDSRTSLGASGSTNNSPNKNQADKAVVAPVRPKPIWFGGTGAIQAEWGALEEFAKSKTLRKDLEALKEKGRYSVYIATVEGLLSASMRVQADIETTQLMERLWRQMVVTCNAFGVRCLEQKKYPKALELLERAQDLAGYEDIIPHHLVQELKAFVMDSFAYYYMRRNKPSAALQYITNAMKAHNKRRDWPHVAKCHLHTASILSKLERHDEAIRCLGQVLAMVDDGLLEVGSNNAQQLLLVSVAYHNIAVEQLILRHVSEACVSSQNARRLARLCLSYSNRYLPNFEATHVAALKELAASVRHKQNESESEIFQKLAKGLYS</sequence>
<protein>
    <submittedName>
        <fullName evidence="2">Uncharacterized protein</fullName>
    </submittedName>
</protein>
<feature type="compositionally biased region" description="Polar residues" evidence="1">
    <location>
        <begin position="71"/>
        <end position="108"/>
    </location>
</feature>
<feature type="compositionally biased region" description="Acidic residues" evidence="1">
    <location>
        <begin position="59"/>
        <end position="70"/>
    </location>
</feature>
<reference evidence="3" key="1">
    <citation type="journal article" date="2023" name="Commun. Biol.">
        <title>Genome analysis of Parmales, the sister group of diatoms, reveals the evolutionary specialization of diatoms from phago-mixotrophs to photoautotrophs.</title>
        <authorList>
            <person name="Ban H."/>
            <person name="Sato S."/>
            <person name="Yoshikawa S."/>
            <person name="Yamada K."/>
            <person name="Nakamura Y."/>
            <person name="Ichinomiya M."/>
            <person name="Sato N."/>
            <person name="Blanc-Mathieu R."/>
            <person name="Endo H."/>
            <person name="Kuwata A."/>
            <person name="Ogata H."/>
        </authorList>
    </citation>
    <scope>NUCLEOTIDE SEQUENCE [LARGE SCALE GENOMIC DNA]</scope>
    <source>
        <strain evidence="3">NIES 3700</strain>
    </source>
</reference>
<feature type="compositionally biased region" description="Polar residues" evidence="1">
    <location>
        <begin position="264"/>
        <end position="276"/>
    </location>
</feature>
<feature type="compositionally biased region" description="Polar residues" evidence="1">
    <location>
        <begin position="117"/>
        <end position="138"/>
    </location>
</feature>
<dbReference type="OrthoDB" id="201140at2759"/>
<dbReference type="Gene3D" id="1.25.40.10">
    <property type="entry name" value="Tetratricopeptide repeat domain"/>
    <property type="match status" value="1"/>
</dbReference>
<keyword evidence="3" id="KW-1185">Reference proteome</keyword>
<feature type="region of interest" description="Disordered" evidence="1">
    <location>
        <begin position="425"/>
        <end position="494"/>
    </location>
</feature>
<evidence type="ECO:0000313" key="3">
    <source>
        <dbReference type="Proteomes" id="UP001165122"/>
    </source>
</evidence>
<feature type="compositionally biased region" description="Polar residues" evidence="1">
    <location>
        <begin position="400"/>
        <end position="411"/>
    </location>
</feature>
<feature type="region of interest" description="Disordered" evidence="1">
    <location>
        <begin position="41"/>
        <end position="162"/>
    </location>
</feature>
<feature type="compositionally biased region" description="Polar residues" evidence="1">
    <location>
        <begin position="471"/>
        <end position="491"/>
    </location>
</feature>
<feature type="region of interest" description="Disordered" evidence="1">
    <location>
        <begin position="246"/>
        <end position="292"/>
    </location>
</feature>
<feature type="compositionally biased region" description="Basic residues" evidence="1">
    <location>
        <begin position="143"/>
        <end position="155"/>
    </location>
</feature>
<feature type="compositionally biased region" description="Low complexity" evidence="1">
    <location>
        <begin position="430"/>
        <end position="440"/>
    </location>
</feature>
<comment type="caution">
    <text evidence="2">The sequence shown here is derived from an EMBL/GenBank/DDBJ whole genome shotgun (WGS) entry which is preliminary data.</text>
</comment>
<evidence type="ECO:0000313" key="2">
    <source>
        <dbReference type="EMBL" id="GMH78183.1"/>
    </source>
</evidence>
<dbReference type="EMBL" id="BRXW01000870">
    <property type="protein sequence ID" value="GMH78183.1"/>
    <property type="molecule type" value="Genomic_DNA"/>
</dbReference>
<evidence type="ECO:0000256" key="1">
    <source>
        <dbReference type="SAM" id="MobiDB-lite"/>
    </source>
</evidence>
<dbReference type="AlphaFoldDB" id="A0A9W7EGN2"/>
<dbReference type="Proteomes" id="UP001165122">
    <property type="component" value="Unassembled WGS sequence"/>
</dbReference>
<organism evidence="2 3">
    <name type="scientific">Triparma laevis f. longispina</name>
    <dbReference type="NCBI Taxonomy" id="1714387"/>
    <lineage>
        <taxon>Eukaryota</taxon>
        <taxon>Sar</taxon>
        <taxon>Stramenopiles</taxon>
        <taxon>Ochrophyta</taxon>
        <taxon>Bolidophyceae</taxon>
        <taxon>Parmales</taxon>
        <taxon>Triparmaceae</taxon>
        <taxon>Triparma</taxon>
    </lineage>
</organism>
<proteinExistence type="predicted"/>
<dbReference type="InterPro" id="IPR011990">
    <property type="entry name" value="TPR-like_helical_dom_sf"/>
</dbReference>
<name>A0A9W7EGN2_9STRA</name>
<accession>A0A9W7EGN2</accession>
<dbReference type="SUPFAM" id="SSF48452">
    <property type="entry name" value="TPR-like"/>
    <property type="match status" value="1"/>
</dbReference>
<feature type="region of interest" description="Disordered" evidence="1">
    <location>
        <begin position="393"/>
        <end position="413"/>
    </location>
</feature>
<gene>
    <name evidence="2" type="ORF">TrLO_g2563</name>
</gene>